<comment type="caution">
    <text evidence="2">The sequence shown here is derived from an EMBL/GenBank/DDBJ whole genome shotgun (WGS) entry which is preliminary data.</text>
</comment>
<keyword evidence="3" id="KW-1185">Reference proteome</keyword>
<protein>
    <submittedName>
        <fullName evidence="2">Uncharacterized protein</fullName>
    </submittedName>
</protein>
<dbReference type="AlphaFoldDB" id="A0A4U5MD51"/>
<name>A0A4U5MD51_STECR</name>
<reference evidence="2 3" key="2">
    <citation type="journal article" date="2019" name="G3 (Bethesda)">
        <title>Hybrid Assembly of the Genome of the Entomopathogenic Nematode Steinernema carpocapsae Identifies the X-Chromosome.</title>
        <authorList>
            <person name="Serra L."/>
            <person name="Macchietto M."/>
            <person name="Macias-Munoz A."/>
            <person name="McGill C.J."/>
            <person name="Rodriguez I.M."/>
            <person name="Rodriguez B."/>
            <person name="Murad R."/>
            <person name="Mortazavi A."/>
        </authorList>
    </citation>
    <scope>NUCLEOTIDE SEQUENCE [LARGE SCALE GENOMIC DNA]</scope>
    <source>
        <strain evidence="2 3">ALL</strain>
    </source>
</reference>
<sequence length="79" mass="8972">MEELRMKKSSRENIKRPPNPSSPRVAIAANTHDKSVMQANQRTTPLKANKFDIGNLRILSAVQQATLLLEYVSLCQYYP</sequence>
<reference evidence="2 3" key="1">
    <citation type="journal article" date="2015" name="Genome Biol.">
        <title>Comparative genomics of Steinernema reveals deeply conserved gene regulatory networks.</title>
        <authorList>
            <person name="Dillman A.R."/>
            <person name="Macchietto M."/>
            <person name="Porter C.F."/>
            <person name="Rogers A."/>
            <person name="Williams B."/>
            <person name="Antoshechkin I."/>
            <person name="Lee M.M."/>
            <person name="Goodwin Z."/>
            <person name="Lu X."/>
            <person name="Lewis E.E."/>
            <person name="Goodrich-Blair H."/>
            <person name="Stock S.P."/>
            <person name="Adams B.J."/>
            <person name="Sternberg P.W."/>
            <person name="Mortazavi A."/>
        </authorList>
    </citation>
    <scope>NUCLEOTIDE SEQUENCE [LARGE SCALE GENOMIC DNA]</scope>
    <source>
        <strain evidence="2 3">ALL</strain>
    </source>
</reference>
<feature type="region of interest" description="Disordered" evidence="1">
    <location>
        <begin position="1"/>
        <end position="26"/>
    </location>
</feature>
<organism evidence="2 3">
    <name type="scientific">Steinernema carpocapsae</name>
    <name type="common">Entomopathogenic nematode</name>
    <dbReference type="NCBI Taxonomy" id="34508"/>
    <lineage>
        <taxon>Eukaryota</taxon>
        <taxon>Metazoa</taxon>
        <taxon>Ecdysozoa</taxon>
        <taxon>Nematoda</taxon>
        <taxon>Chromadorea</taxon>
        <taxon>Rhabditida</taxon>
        <taxon>Tylenchina</taxon>
        <taxon>Panagrolaimomorpha</taxon>
        <taxon>Strongyloidoidea</taxon>
        <taxon>Steinernematidae</taxon>
        <taxon>Steinernema</taxon>
    </lineage>
</organism>
<feature type="compositionally biased region" description="Basic and acidic residues" evidence="1">
    <location>
        <begin position="1"/>
        <end position="15"/>
    </location>
</feature>
<evidence type="ECO:0000313" key="2">
    <source>
        <dbReference type="EMBL" id="TKR66743.1"/>
    </source>
</evidence>
<gene>
    <name evidence="2" type="ORF">L596_022990</name>
</gene>
<accession>A0A4U5MD51</accession>
<evidence type="ECO:0000256" key="1">
    <source>
        <dbReference type="SAM" id="MobiDB-lite"/>
    </source>
</evidence>
<dbReference type="EMBL" id="AZBU02000008">
    <property type="protein sequence ID" value="TKR66743.1"/>
    <property type="molecule type" value="Genomic_DNA"/>
</dbReference>
<dbReference type="Proteomes" id="UP000298663">
    <property type="component" value="Unassembled WGS sequence"/>
</dbReference>
<evidence type="ECO:0000313" key="3">
    <source>
        <dbReference type="Proteomes" id="UP000298663"/>
    </source>
</evidence>
<proteinExistence type="predicted"/>